<dbReference type="SUPFAM" id="SSF55331">
    <property type="entry name" value="Tautomerase/MIF"/>
    <property type="match status" value="1"/>
</dbReference>
<dbReference type="AlphaFoldDB" id="A0A2S7UWN1"/>
<dbReference type="PANTHER" id="PTHR37950:SF1">
    <property type="entry name" value="4-HYDROXYPHENYLACETATE CATABOLISM PROTEIN"/>
    <property type="match status" value="1"/>
</dbReference>
<dbReference type="InterPro" id="IPR014347">
    <property type="entry name" value="Tautomerase/MIF_sf"/>
</dbReference>
<sequence length="109" mass="12159">MPHCIIEHSENFNKNIDELISSVFTGAAASELFNENDIKTRTLSYANYQVGKTKSPFIHIAAKILSGRTDEQKAKLSGSILLQMKKLDLGDYILTIEVIDIHRESHAGN</sequence>
<dbReference type="RefSeq" id="WP_105052868.1">
    <property type="nucleotide sequence ID" value="NZ_BMYG01000001.1"/>
</dbReference>
<evidence type="ECO:0000313" key="1">
    <source>
        <dbReference type="EMBL" id="PQJ54353.1"/>
    </source>
</evidence>
<reference evidence="1 2" key="1">
    <citation type="submission" date="2016-12" db="EMBL/GenBank/DDBJ databases">
        <title>Diversity of luminous bacteria.</title>
        <authorList>
            <person name="Yoshizawa S."/>
            <person name="Kogure K."/>
        </authorList>
    </citation>
    <scope>NUCLEOTIDE SEQUENCE [LARGE SCALE GENOMIC DNA]</scope>
    <source>
        <strain evidence="1 2">SA4-48</strain>
    </source>
</reference>
<dbReference type="GO" id="GO:0008704">
    <property type="term" value="F:5-carboxymethyl-2-hydroxymuconate delta-isomerase activity"/>
    <property type="evidence" value="ECO:0007669"/>
    <property type="project" value="InterPro"/>
</dbReference>
<dbReference type="Pfam" id="PF02962">
    <property type="entry name" value="CHMI"/>
    <property type="match status" value="1"/>
</dbReference>
<evidence type="ECO:0000313" key="2">
    <source>
        <dbReference type="Proteomes" id="UP000239007"/>
    </source>
</evidence>
<dbReference type="EMBL" id="MSCH01000003">
    <property type="protein sequence ID" value="PQJ54353.1"/>
    <property type="molecule type" value="Genomic_DNA"/>
</dbReference>
<dbReference type="OrthoDB" id="9814215at2"/>
<dbReference type="Gene3D" id="3.30.429.10">
    <property type="entry name" value="Macrophage Migration Inhibitory Factor"/>
    <property type="match status" value="1"/>
</dbReference>
<protein>
    <recommendedName>
        <fullName evidence="3">5-carboxymethyl-2-hydroxymuconate isomerase</fullName>
    </recommendedName>
</protein>
<organism evidence="1 2">
    <name type="scientific">Psychrosphaera saromensis</name>
    <dbReference type="NCBI Taxonomy" id="716813"/>
    <lineage>
        <taxon>Bacteria</taxon>
        <taxon>Pseudomonadati</taxon>
        <taxon>Pseudomonadota</taxon>
        <taxon>Gammaproteobacteria</taxon>
        <taxon>Alteromonadales</taxon>
        <taxon>Pseudoalteromonadaceae</taxon>
        <taxon>Psychrosphaera</taxon>
    </lineage>
</organism>
<dbReference type="InterPro" id="IPR004220">
    <property type="entry name" value="5-COMe_2-OHmuconate_Isoase"/>
</dbReference>
<proteinExistence type="predicted"/>
<accession>A0A2S7UWN1</accession>
<evidence type="ECO:0008006" key="3">
    <source>
        <dbReference type="Google" id="ProtNLM"/>
    </source>
</evidence>
<dbReference type="PANTHER" id="PTHR37950">
    <property type="entry name" value="4-HYDROXYPHENYLACETATE CATABOLISM PROTEIN"/>
    <property type="match status" value="1"/>
</dbReference>
<gene>
    <name evidence="1" type="ORF">BTO11_12260</name>
</gene>
<keyword evidence="2" id="KW-1185">Reference proteome</keyword>
<dbReference type="Proteomes" id="UP000239007">
    <property type="component" value="Unassembled WGS sequence"/>
</dbReference>
<comment type="caution">
    <text evidence="1">The sequence shown here is derived from an EMBL/GenBank/DDBJ whole genome shotgun (WGS) entry which is preliminary data.</text>
</comment>
<name>A0A2S7UWN1_9GAMM</name>